<reference evidence="1" key="1">
    <citation type="journal article" date="2014" name="PLoS ONE">
        <title>Transcriptome-Based Identification of ABC Transporters in the Western Tarnished Plant Bug Lygus hesperus.</title>
        <authorList>
            <person name="Hull J.J."/>
            <person name="Chaney K."/>
            <person name="Geib S.M."/>
            <person name="Fabrick J.A."/>
            <person name="Brent C.S."/>
            <person name="Walsh D."/>
            <person name="Lavine L.C."/>
        </authorList>
    </citation>
    <scope>NUCLEOTIDE SEQUENCE</scope>
</reference>
<reference evidence="1" key="2">
    <citation type="submission" date="2014-07" db="EMBL/GenBank/DDBJ databases">
        <authorList>
            <person name="Hull J."/>
        </authorList>
    </citation>
    <scope>NUCLEOTIDE SEQUENCE</scope>
</reference>
<accession>A0A0A9ZJJ2</accession>
<name>A0A0A9ZJJ2_LYGHE</name>
<dbReference type="AlphaFoldDB" id="A0A0A9ZJJ2"/>
<protein>
    <submittedName>
        <fullName evidence="1">Uncharacterized protein</fullName>
    </submittedName>
</protein>
<proteinExistence type="predicted"/>
<feature type="non-terminal residue" evidence="1">
    <location>
        <position position="1"/>
    </location>
</feature>
<sequence length="103" mass="11814">PLTRLFSMSLETGIFPKQCKSAYVTLIHKGGDKRSVKHYRPVCSLSSTPKLFEKLIVARLTVEFASFIRYEQHGFVKGRSTVTNLLELQEYVMQGFQNGLQRM</sequence>
<evidence type="ECO:0000313" key="1">
    <source>
        <dbReference type="EMBL" id="JAG43540.1"/>
    </source>
</evidence>
<organism evidence="1">
    <name type="scientific">Lygus hesperus</name>
    <name type="common">Western plant bug</name>
    <dbReference type="NCBI Taxonomy" id="30085"/>
    <lineage>
        <taxon>Eukaryota</taxon>
        <taxon>Metazoa</taxon>
        <taxon>Ecdysozoa</taxon>
        <taxon>Arthropoda</taxon>
        <taxon>Hexapoda</taxon>
        <taxon>Insecta</taxon>
        <taxon>Pterygota</taxon>
        <taxon>Neoptera</taxon>
        <taxon>Paraneoptera</taxon>
        <taxon>Hemiptera</taxon>
        <taxon>Heteroptera</taxon>
        <taxon>Panheteroptera</taxon>
        <taxon>Cimicomorpha</taxon>
        <taxon>Miridae</taxon>
        <taxon>Mirini</taxon>
        <taxon>Lygus</taxon>
    </lineage>
</organism>
<gene>
    <name evidence="1" type="ORF">CM83_105375</name>
</gene>
<dbReference type="EMBL" id="GBHO01000064">
    <property type="protein sequence ID" value="JAG43540.1"/>
    <property type="molecule type" value="Transcribed_RNA"/>
</dbReference>
<dbReference type="PANTHER" id="PTHR19446">
    <property type="entry name" value="REVERSE TRANSCRIPTASES"/>
    <property type="match status" value="1"/>
</dbReference>